<dbReference type="GO" id="GO:0005509">
    <property type="term" value="F:calcium ion binding"/>
    <property type="evidence" value="ECO:0007669"/>
    <property type="project" value="InterPro"/>
</dbReference>
<dbReference type="CDD" id="cd11318">
    <property type="entry name" value="AmyAc_bac_fung_AmyA"/>
    <property type="match status" value="1"/>
</dbReference>
<keyword evidence="6" id="KW-0326">Glycosidase</keyword>
<dbReference type="STRING" id="58919.A0A316ZDS4"/>
<evidence type="ECO:0000256" key="2">
    <source>
        <dbReference type="ARBA" id="ARBA00008061"/>
    </source>
</evidence>
<accession>A0A316ZDS4</accession>
<gene>
    <name evidence="8" type="ORF">FA09DRAFT_359092</name>
</gene>
<dbReference type="InterPro" id="IPR013776">
    <property type="entry name" value="A-amylase_thermo"/>
</dbReference>
<proteinExistence type="inferred from homology"/>
<dbReference type="SUPFAM" id="SSF51011">
    <property type="entry name" value="Glycosyl hydrolase domain"/>
    <property type="match status" value="1"/>
</dbReference>
<evidence type="ECO:0000256" key="1">
    <source>
        <dbReference type="ARBA" id="ARBA00001913"/>
    </source>
</evidence>
<dbReference type="InterPro" id="IPR006047">
    <property type="entry name" value="GH13_cat_dom"/>
</dbReference>
<dbReference type="PANTHER" id="PTHR43447">
    <property type="entry name" value="ALPHA-AMYLASE"/>
    <property type="match status" value="1"/>
</dbReference>
<evidence type="ECO:0000313" key="9">
    <source>
        <dbReference type="Proteomes" id="UP000245946"/>
    </source>
</evidence>
<dbReference type="Proteomes" id="UP000245946">
    <property type="component" value="Unassembled WGS sequence"/>
</dbReference>
<dbReference type="EMBL" id="KZ819287">
    <property type="protein sequence ID" value="PWN99679.1"/>
    <property type="molecule type" value="Genomic_DNA"/>
</dbReference>
<protein>
    <submittedName>
        <fullName evidence="8">Putative alpha-amylase</fullName>
    </submittedName>
</protein>
<comment type="cofactor">
    <cofactor evidence="1">
        <name>Ca(2+)</name>
        <dbReference type="ChEBI" id="CHEBI:29108"/>
    </cofactor>
</comment>
<dbReference type="GO" id="GO:0004553">
    <property type="term" value="F:hydrolase activity, hydrolyzing O-glycosyl compounds"/>
    <property type="evidence" value="ECO:0007669"/>
    <property type="project" value="InterPro"/>
</dbReference>
<keyword evidence="3" id="KW-0479">Metal-binding</keyword>
<name>A0A316ZDS4_9BASI</name>
<dbReference type="NCBIfam" id="NF006968">
    <property type="entry name" value="PRK09441.1-1"/>
    <property type="match status" value="1"/>
</dbReference>
<evidence type="ECO:0000256" key="4">
    <source>
        <dbReference type="ARBA" id="ARBA00022801"/>
    </source>
</evidence>
<dbReference type="Gene3D" id="3.20.20.80">
    <property type="entry name" value="Glycosidases"/>
    <property type="match status" value="1"/>
</dbReference>
<evidence type="ECO:0000256" key="6">
    <source>
        <dbReference type="ARBA" id="ARBA00023295"/>
    </source>
</evidence>
<dbReference type="GeneID" id="37272599"/>
<dbReference type="PIRSF" id="PIRSF001021">
    <property type="entry name" value="Alph-amls_thrmst"/>
    <property type="match status" value="1"/>
</dbReference>
<dbReference type="NCBIfam" id="NF006969">
    <property type="entry name" value="PRK09441.1-2"/>
    <property type="match status" value="1"/>
</dbReference>
<dbReference type="Pfam" id="PF09154">
    <property type="entry name" value="Alpha-amy_C_pro"/>
    <property type="match status" value="1"/>
</dbReference>
<reference evidence="8 9" key="1">
    <citation type="journal article" date="2018" name="Mol. Biol. Evol.">
        <title>Broad Genomic Sampling Reveals a Smut Pathogenic Ancestry of the Fungal Clade Ustilaginomycotina.</title>
        <authorList>
            <person name="Kijpornyongpan T."/>
            <person name="Mondo S.J."/>
            <person name="Barry K."/>
            <person name="Sandor L."/>
            <person name="Lee J."/>
            <person name="Lipzen A."/>
            <person name="Pangilinan J."/>
            <person name="LaButti K."/>
            <person name="Hainaut M."/>
            <person name="Henrissat B."/>
            <person name="Grigoriev I.V."/>
            <person name="Spatafora J.W."/>
            <person name="Aime M.C."/>
        </authorList>
    </citation>
    <scope>NUCLEOTIDE SEQUENCE [LARGE SCALE GENOMIC DNA]</scope>
    <source>
        <strain evidence="8 9">MCA 4186</strain>
    </source>
</reference>
<dbReference type="AlphaFoldDB" id="A0A316ZDS4"/>
<dbReference type="Gene3D" id="2.40.30.140">
    <property type="match status" value="1"/>
</dbReference>
<keyword evidence="9" id="KW-1185">Reference proteome</keyword>
<comment type="similarity">
    <text evidence="2">Belongs to the glycosyl hydrolase 13 family.</text>
</comment>
<dbReference type="Pfam" id="PF00128">
    <property type="entry name" value="Alpha-amylase"/>
    <property type="match status" value="1"/>
</dbReference>
<keyword evidence="4" id="KW-0378">Hydrolase</keyword>
<dbReference type="RefSeq" id="XP_025599958.1">
    <property type="nucleotide sequence ID" value="XM_025745055.1"/>
</dbReference>
<sequence>MSRSAAANRHEEPSKKAPVLLQAYEWNTPGGGNHWKWLRDNAERFADMGITACWLPPATKGAGQESTGYDMYDLWDMGEFKRTPEAEERTKYGTREELEECMAALKKNGIVVMLDGVYNHKDGAEEAETFKAIMVDQEDRNKDIGEPRDIEGWTKFTFPGRKGKYSEFQWNFNHFTGVDFDQKTGTNAIFRILGEGKTWAPDTDSEKGSFDYLMASDIDHAHPDVREEFFRYAKWLVRTFPITGMRFDAVKHMSRDFLAEFVKVMRDEHRLLRKEQGKPDVDESEGPLFFCVGELWKDDVKTCTDYINKFAFEQQFSLFDCPLHYNFAEAGNAGKDYDLRKIWDGTLVQAQPIDAVTLVENHDTQAGQSLASPVAASFKPLAYAMILLREAGYPCVFLGDLDGCHAENDEQPSVPPMSSLDKFIRARKLWGFGDTRDYWDHPQAVGWVRTGEGQGEERLEGCAVVMCIGEAEGKKRMEVGKEHAGKKYIDVLGWHQGEIEIGEDGWAEFVCHPSSVSIYAWSEARGIDEFK</sequence>
<organism evidence="8 9">
    <name type="scientific">Tilletiopsis washingtonensis</name>
    <dbReference type="NCBI Taxonomy" id="58919"/>
    <lineage>
        <taxon>Eukaryota</taxon>
        <taxon>Fungi</taxon>
        <taxon>Dikarya</taxon>
        <taxon>Basidiomycota</taxon>
        <taxon>Ustilaginomycotina</taxon>
        <taxon>Exobasidiomycetes</taxon>
        <taxon>Entylomatales</taxon>
        <taxon>Entylomatales incertae sedis</taxon>
        <taxon>Tilletiopsis</taxon>
    </lineage>
</organism>
<feature type="domain" description="Glycosyl hydrolase family 13 catalytic" evidence="7">
    <location>
        <begin position="18"/>
        <end position="427"/>
    </location>
</feature>
<evidence type="ECO:0000313" key="8">
    <source>
        <dbReference type="EMBL" id="PWN99679.1"/>
    </source>
</evidence>
<dbReference type="InterPro" id="IPR017853">
    <property type="entry name" value="GH"/>
</dbReference>
<dbReference type="SMART" id="SM00642">
    <property type="entry name" value="Aamy"/>
    <property type="match status" value="1"/>
</dbReference>
<dbReference type="Gene3D" id="2.60.40.1180">
    <property type="entry name" value="Golgi alpha-mannosidase II"/>
    <property type="match status" value="1"/>
</dbReference>
<dbReference type="InterPro" id="IPR015237">
    <property type="entry name" value="Alpha-amylase_C_pro"/>
</dbReference>
<evidence type="ECO:0000256" key="5">
    <source>
        <dbReference type="ARBA" id="ARBA00023277"/>
    </source>
</evidence>
<dbReference type="GO" id="GO:0005975">
    <property type="term" value="P:carbohydrate metabolic process"/>
    <property type="evidence" value="ECO:0007669"/>
    <property type="project" value="InterPro"/>
</dbReference>
<dbReference type="OrthoDB" id="550577at2759"/>
<dbReference type="SUPFAM" id="SSF51445">
    <property type="entry name" value="(Trans)glycosidases"/>
    <property type="match status" value="1"/>
</dbReference>
<keyword evidence="5" id="KW-0119">Carbohydrate metabolism</keyword>
<evidence type="ECO:0000256" key="3">
    <source>
        <dbReference type="ARBA" id="ARBA00022723"/>
    </source>
</evidence>
<evidence type="ECO:0000259" key="7">
    <source>
        <dbReference type="SMART" id="SM00642"/>
    </source>
</evidence>
<dbReference type="InterPro" id="IPR013780">
    <property type="entry name" value="Glyco_hydro_b"/>
</dbReference>